<comment type="caution">
    <text evidence="2">The sequence shown here is derived from an EMBL/GenBank/DDBJ whole genome shotgun (WGS) entry which is preliminary data.</text>
</comment>
<accession>A0A8S1RPA8</accession>
<organism evidence="2 3">
    <name type="scientific">Paramecium sonneborni</name>
    <dbReference type="NCBI Taxonomy" id="65129"/>
    <lineage>
        <taxon>Eukaryota</taxon>
        <taxon>Sar</taxon>
        <taxon>Alveolata</taxon>
        <taxon>Ciliophora</taxon>
        <taxon>Intramacronucleata</taxon>
        <taxon>Oligohymenophorea</taxon>
        <taxon>Peniculida</taxon>
        <taxon>Parameciidae</taxon>
        <taxon>Paramecium</taxon>
    </lineage>
</organism>
<name>A0A8S1RPA8_9CILI</name>
<keyword evidence="1" id="KW-0812">Transmembrane</keyword>
<keyword evidence="1" id="KW-0472">Membrane</keyword>
<dbReference type="EMBL" id="CAJJDN010000192">
    <property type="protein sequence ID" value="CAD8128615.1"/>
    <property type="molecule type" value="Genomic_DNA"/>
</dbReference>
<evidence type="ECO:0000256" key="1">
    <source>
        <dbReference type="SAM" id="Phobius"/>
    </source>
</evidence>
<keyword evidence="3" id="KW-1185">Reference proteome</keyword>
<gene>
    <name evidence="2" type="ORF">PSON_ATCC_30995.1.T1920042</name>
</gene>
<protein>
    <submittedName>
        <fullName evidence="2">Uncharacterized protein</fullName>
    </submittedName>
</protein>
<keyword evidence="1" id="KW-1133">Transmembrane helix</keyword>
<evidence type="ECO:0000313" key="2">
    <source>
        <dbReference type="EMBL" id="CAD8128615.1"/>
    </source>
</evidence>
<feature type="transmembrane region" description="Helical" evidence="1">
    <location>
        <begin position="12"/>
        <end position="31"/>
    </location>
</feature>
<reference evidence="2" key="1">
    <citation type="submission" date="2021-01" db="EMBL/GenBank/DDBJ databases">
        <authorList>
            <consortium name="Genoscope - CEA"/>
            <person name="William W."/>
        </authorList>
    </citation>
    <scope>NUCLEOTIDE SEQUENCE</scope>
</reference>
<dbReference type="Proteomes" id="UP000692954">
    <property type="component" value="Unassembled WGS sequence"/>
</dbReference>
<sequence length="241" mass="28699">MNFIKNNIKPFLLTSSIFGITGYSYLFYKAYQNKRELQIKKENEVEFKDNTRPQNQYFGLSYGFRADQIVLDRLDSGDLIFMKFECMECISVSDIINCSYSQFTKPYPHYDSLGLIFRDNRNVYVLYDRFGEIVIEDYAEFLQNPFWNEITIRKIITKQEIHKNLKPLFYKEDYKQIFQNKSFIPIVLQSTGLIDQKYINRLDEVYIEDLDVDDFPFFINGTSLGPKINVRTKRNKDLDAK</sequence>
<evidence type="ECO:0000313" key="3">
    <source>
        <dbReference type="Proteomes" id="UP000692954"/>
    </source>
</evidence>
<dbReference type="OrthoDB" id="310148at2759"/>
<dbReference type="AlphaFoldDB" id="A0A8S1RPA8"/>
<proteinExistence type="predicted"/>